<sequence>MSVEEAVLYVALRNDFREVVKLLHGSLNEHMHLEYAFFVMKQVVSRRFLDKYELVRHLINRIRSYQLPSSGYELELLKLQYSIAFVVLMSDIIGLSDGNALQTREITSKIRKLLADSGKYYEVDRLAQESRIALMSILMKQKRVNRLRREFYGKAERISEQIELRLDRIRADIVPAQRELPVDCRMRSAVAASALYNEIIERDGFSERALLKFLNTFSTTPPMSLNFFESSSHDLFSSSS</sequence>
<dbReference type="WBParaSite" id="ALUE_0000437101-mRNA-1">
    <property type="protein sequence ID" value="ALUE_0000437101-mRNA-1"/>
    <property type="gene ID" value="ALUE_0000437101"/>
</dbReference>
<evidence type="ECO:0000313" key="1">
    <source>
        <dbReference type="Proteomes" id="UP000036681"/>
    </source>
</evidence>
<name>A0A0M3HQI4_ASCLU</name>
<accession>A0A0M3HQI4</accession>
<proteinExistence type="predicted"/>
<organism evidence="1 2">
    <name type="scientific">Ascaris lumbricoides</name>
    <name type="common">Giant roundworm</name>
    <dbReference type="NCBI Taxonomy" id="6252"/>
    <lineage>
        <taxon>Eukaryota</taxon>
        <taxon>Metazoa</taxon>
        <taxon>Ecdysozoa</taxon>
        <taxon>Nematoda</taxon>
        <taxon>Chromadorea</taxon>
        <taxon>Rhabditida</taxon>
        <taxon>Spirurina</taxon>
        <taxon>Ascaridomorpha</taxon>
        <taxon>Ascaridoidea</taxon>
        <taxon>Ascarididae</taxon>
        <taxon>Ascaris</taxon>
    </lineage>
</organism>
<evidence type="ECO:0000313" key="2">
    <source>
        <dbReference type="WBParaSite" id="ALUE_0000437101-mRNA-1"/>
    </source>
</evidence>
<reference evidence="2" key="1">
    <citation type="submission" date="2017-02" db="UniProtKB">
        <authorList>
            <consortium name="WormBaseParasite"/>
        </authorList>
    </citation>
    <scope>IDENTIFICATION</scope>
</reference>
<dbReference type="Proteomes" id="UP000036681">
    <property type="component" value="Unplaced"/>
</dbReference>
<protein>
    <submittedName>
        <fullName evidence="2">Nuclear pore complex protein</fullName>
    </submittedName>
</protein>
<keyword evidence="1" id="KW-1185">Reference proteome</keyword>
<dbReference type="AlphaFoldDB" id="A0A0M3HQI4"/>